<proteinExistence type="predicted"/>
<comment type="caution">
    <text evidence="1">The sequence shown here is derived from an EMBL/GenBank/DDBJ whole genome shotgun (WGS) entry which is preliminary data.</text>
</comment>
<evidence type="ECO:0000313" key="1">
    <source>
        <dbReference type="EMBL" id="CAF4602768.1"/>
    </source>
</evidence>
<accession>A0A821C8X0</accession>
<organism evidence="1 2">
    <name type="scientific">Rotaria socialis</name>
    <dbReference type="NCBI Taxonomy" id="392032"/>
    <lineage>
        <taxon>Eukaryota</taxon>
        <taxon>Metazoa</taxon>
        <taxon>Spiralia</taxon>
        <taxon>Gnathifera</taxon>
        <taxon>Rotifera</taxon>
        <taxon>Eurotatoria</taxon>
        <taxon>Bdelloidea</taxon>
        <taxon>Philodinida</taxon>
        <taxon>Philodinidae</taxon>
        <taxon>Rotaria</taxon>
    </lineage>
</organism>
<name>A0A821C8X0_9BILA</name>
<feature type="non-terminal residue" evidence="1">
    <location>
        <position position="1"/>
    </location>
</feature>
<dbReference type="Proteomes" id="UP000663851">
    <property type="component" value="Unassembled WGS sequence"/>
</dbReference>
<gene>
    <name evidence="1" type="ORF">HFQ381_LOCUS33610</name>
</gene>
<sequence>YGRTFGSTTVSVTFILDKFSFYLHFVEHLAQQQYRRAIGSITSFSIDLYNGKYFLTLLKCI</sequence>
<dbReference type="AlphaFoldDB" id="A0A821C8X0"/>
<dbReference type="EMBL" id="CAJOBO010011022">
    <property type="protein sequence ID" value="CAF4602768.1"/>
    <property type="molecule type" value="Genomic_DNA"/>
</dbReference>
<protein>
    <submittedName>
        <fullName evidence="1">Uncharacterized protein</fullName>
    </submittedName>
</protein>
<reference evidence="1" key="1">
    <citation type="submission" date="2021-02" db="EMBL/GenBank/DDBJ databases">
        <authorList>
            <person name="Nowell W R."/>
        </authorList>
    </citation>
    <scope>NUCLEOTIDE SEQUENCE</scope>
</reference>
<evidence type="ECO:0000313" key="2">
    <source>
        <dbReference type="Proteomes" id="UP000663851"/>
    </source>
</evidence>